<dbReference type="AlphaFoldDB" id="A0A9Q0GSN4"/>
<dbReference type="PANTHER" id="PTHR31414">
    <property type="entry name" value="TRANSMEMBRANE PROTEIN DDB_G0292058"/>
    <property type="match status" value="1"/>
</dbReference>
<keyword evidence="2" id="KW-0732">Signal</keyword>
<keyword evidence="4" id="KW-1185">Reference proteome</keyword>
<evidence type="ECO:0000313" key="4">
    <source>
        <dbReference type="Proteomes" id="UP001141806"/>
    </source>
</evidence>
<name>A0A9Q0GSN4_9MAGN</name>
<gene>
    <name evidence="3" type="ORF">NE237_027841</name>
</gene>
<dbReference type="EMBL" id="JAMYWD010000012">
    <property type="protein sequence ID" value="KAJ4951009.1"/>
    <property type="molecule type" value="Genomic_DNA"/>
</dbReference>
<dbReference type="OrthoDB" id="1937321at2759"/>
<feature type="chain" id="PRO_5040280011" evidence="2">
    <location>
        <begin position="29"/>
        <end position="556"/>
    </location>
</feature>
<feature type="transmembrane region" description="Helical" evidence="1">
    <location>
        <begin position="119"/>
        <end position="143"/>
    </location>
</feature>
<feature type="transmembrane region" description="Helical" evidence="1">
    <location>
        <begin position="506"/>
        <end position="529"/>
    </location>
</feature>
<keyword evidence="1" id="KW-1133">Transmembrane helix</keyword>
<keyword evidence="1" id="KW-0472">Membrane</keyword>
<keyword evidence="1" id="KW-0812">Transmembrane</keyword>
<evidence type="ECO:0000313" key="3">
    <source>
        <dbReference type="EMBL" id="KAJ4951009.1"/>
    </source>
</evidence>
<dbReference type="PANTHER" id="PTHR31414:SF15">
    <property type="entry name" value="PLASMA MEMBRANE FUSION PROTEIN"/>
    <property type="match status" value="1"/>
</dbReference>
<comment type="caution">
    <text evidence="3">The sequence shown here is derived from an EMBL/GenBank/DDBJ whole genome shotgun (WGS) entry which is preliminary data.</text>
</comment>
<feature type="transmembrane region" description="Helical" evidence="1">
    <location>
        <begin position="294"/>
        <end position="320"/>
    </location>
</feature>
<dbReference type="GO" id="GO:0005886">
    <property type="term" value="C:plasma membrane"/>
    <property type="evidence" value="ECO:0007669"/>
    <property type="project" value="TreeGrafter"/>
</dbReference>
<evidence type="ECO:0000256" key="1">
    <source>
        <dbReference type="SAM" id="Phobius"/>
    </source>
</evidence>
<feature type="transmembrane region" description="Helical" evidence="1">
    <location>
        <begin position="155"/>
        <end position="178"/>
    </location>
</feature>
<feature type="signal peptide" evidence="2">
    <location>
        <begin position="1"/>
        <end position="28"/>
    </location>
</feature>
<dbReference type="InterPro" id="IPR040283">
    <property type="entry name" value="DDB_G0292058-like"/>
</dbReference>
<dbReference type="GO" id="GO:0009506">
    <property type="term" value="C:plasmodesma"/>
    <property type="evidence" value="ECO:0007669"/>
    <property type="project" value="TreeGrafter"/>
</dbReference>
<dbReference type="Proteomes" id="UP001141806">
    <property type="component" value="Unassembled WGS sequence"/>
</dbReference>
<sequence>MRSIMTFFRFQTFLFVLTLLFVFTTVFSFSPDGVSQPQLIRKGYGSGVIDDEVSVGLTPWETRRSVIEGNDTTNSSVLILAAHRTYRKDPLNGYKRYTGGWNISNTSYWASVGFTAAPLFLIGVIWFVAFGLCLTCICLYYCCCERPRYGYSRTAYALSLIFLILFTIAAIIGSIVLYTGQGKFHGTTIDTLDYVVMQANTTVDKLRNVSDYLASAKKIGVDNVFLPSDLQTQIDQVNTKINASANTLSHRTSQNSNNIQQVLDNMRLALIVIAAVMMMLAFLGFLLSVLGMQFLVYILVIIGWILVAGTFILCGIFLLLHNVVGDTCVAMNEWVQNPTAHTALDDILPCVDNATANATLFQSKQVTFQLVNMVDQVVANVSNGNFPPNFAPIYYNQSGPLMPLLCNPFFPNLMDRKCVAGVVDFNNATQVWRNYVCEVSAKGICTTVGRVTPSIYNQMVAAVNVSYGLYRYSPFLVQLEDCTFVRNTFLEISRDYCPELHRYSKWVYVGLAMVSAAVMLSMIFWVIYARERRHRAYTKQYDTAHGQEYKAMERKF</sequence>
<accession>A0A9Q0GSN4</accession>
<proteinExistence type="predicted"/>
<evidence type="ECO:0000256" key="2">
    <source>
        <dbReference type="SAM" id="SignalP"/>
    </source>
</evidence>
<feature type="transmembrane region" description="Helical" evidence="1">
    <location>
        <begin position="268"/>
        <end position="287"/>
    </location>
</feature>
<protein>
    <submittedName>
        <fullName evidence="3">Uncharacterized protein</fullName>
    </submittedName>
</protein>
<reference evidence="3" key="1">
    <citation type="journal article" date="2023" name="Plant J.">
        <title>The genome of the king protea, Protea cynaroides.</title>
        <authorList>
            <person name="Chang J."/>
            <person name="Duong T.A."/>
            <person name="Schoeman C."/>
            <person name="Ma X."/>
            <person name="Roodt D."/>
            <person name="Barker N."/>
            <person name="Li Z."/>
            <person name="Van de Peer Y."/>
            <person name="Mizrachi E."/>
        </authorList>
    </citation>
    <scope>NUCLEOTIDE SEQUENCE</scope>
    <source>
        <tissue evidence="3">Young leaves</tissue>
    </source>
</reference>
<organism evidence="3 4">
    <name type="scientific">Protea cynaroides</name>
    <dbReference type="NCBI Taxonomy" id="273540"/>
    <lineage>
        <taxon>Eukaryota</taxon>
        <taxon>Viridiplantae</taxon>
        <taxon>Streptophyta</taxon>
        <taxon>Embryophyta</taxon>
        <taxon>Tracheophyta</taxon>
        <taxon>Spermatophyta</taxon>
        <taxon>Magnoliopsida</taxon>
        <taxon>Proteales</taxon>
        <taxon>Proteaceae</taxon>
        <taxon>Protea</taxon>
    </lineage>
</organism>